<protein>
    <submittedName>
        <fullName evidence="1">Uncharacterized protein</fullName>
    </submittedName>
</protein>
<reference evidence="1 2" key="1">
    <citation type="journal article" date="2017" name="Chemistry">
        <title>Isolation, Biosynthesis and Chemical Modifications of Rubterolones A-F: Rare Tropolone Alkaloids from Actinomadura sp. 5-2.</title>
        <authorList>
            <person name="Guo H."/>
            <person name="Benndorf R."/>
            <person name="Leichnitz D."/>
            <person name="Klassen J.L."/>
            <person name="Vollmers J."/>
            <person name="Gorls H."/>
            <person name="Steinacker M."/>
            <person name="Weigel C."/>
            <person name="Dahse H.M."/>
            <person name="Kaster A.K."/>
            <person name="de Beer Z.W."/>
            <person name="Poulsen M."/>
            <person name="Beemelmanns C."/>
        </authorList>
    </citation>
    <scope>NUCLEOTIDE SEQUENCE [LARGE SCALE GENOMIC DNA]</scope>
    <source>
        <strain evidence="1 2">5-2</strain>
    </source>
</reference>
<dbReference type="AlphaFoldDB" id="A0A2P4UD33"/>
<proteinExistence type="predicted"/>
<organism evidence="1 2">
    <name type="scientific">Actinomadura rubteroloni</name>
    <dbReference type="NCBI Taxonomy" id="1926885"/>
    <lineage>
        <taxon>Bacteria</taxon>
        <taxon>Bacillati</taxon>
        <taxon>Actinomycetota</taxon>
        <taxon>Actinomycetes</taxon>
        <taxon>Streptosporangiales</taxon>
        <taxon>Thermomonosporaceae</taxon>
        <taxon>Actinomadura</taxon>
    </lineage>
</organism>
<evidence type="ECO:0000313" key="2">
    <source>
        <dbReference type="Proteomes" id="UP000242367"/>
    </source>
</evidence>
<gene>
    <name evidence="1" type="ORF">BTM25_51480</name>
</gene>
<keyword evidence="2" id="KW-1185">Reference proteome</keyword>
<name>A0A2P4UD33_9ACTN</name>
<comment type="caution">
    <text evidence="1">The sequence shown here is derived from an EMBL/GenBank/DDBJ whole genome shotgun (WGS) entry which is preliminary data.</text>
</comment>
<dbReference type="Proteomes" id="UP000242367">
    <property type="component" value="Unassembled WGS sequence"/>
</dbReference>
<evidence type="ECO:0000313" key="1">
    <source>
        <dbReference type="EMBL" id="POM22942.1"/>
    </source>
</evidence>
<sequence>MAAASAGHCTTVARLLGVPDVELDARPDDWTREH</sequence>
<dbReference type="EMBL" id="MTBP01000004">
    <property type="protein sequence ID" value="POM22942.1"/>
    <property type="molecule type" value="Genomic_DNA"/>
</dbReference>
<accession>A0A2P4UD33</accession>